<feature type="repeat" description="TPR" evidence="1">
    <location>
        <begin position="573"/>
        <end position="606"/>
    </location>
</feature>
<evidence type="ECO:0000313" key="3">
    <source>
        <dbReference type="EMBL" id="USP77112.1"/>
    </source>
</evidence>
<protein>
    <submittedName>
        <fullName evidence="3">Kinesin</fullName>
    </submittedName>
</protein>
<feature type="domain" description="NB-ARC" evidence="2">
    <location>
        <begin position="74"/>
        <end position="230"/>
    </location>
</feature>
<name>A0A9Q8Z688_CURCL</name>
<dbReference type="InterPro" id="IPR019734">
    <property type="entry name" value="TPR_rpt"/>
</dbReference>
<reference evidence="3" key="1">
    <citation type="submission" date="2021-12" db="EMBL/GenBank/DDBJ databases">
        <title>Curvularia clavata genome.</title>
        <authorList>
            <person name="Cao Y."/>
        </authorList>
    </citation>
    <scope>NUCLEOTIDE SEQUENCE</scope>
    <source>
        <strain evidence="3">Yc1106</strain>
    </source>
</reference>
<dbReference type="PROSITE" id="PS50005">
    <property type="entry name" value="TPR"/>
    <property type="match status" value="2"/>
</dbReference>
<keyword evidence="1" id="KW-0802">TPR repeat</keyword>
<dbReference type="GO" id="GO:0043531">
    <property type="term" value="F:ADP binding"/>
    <property type="evidence" value="ECO:0007669"/>
    <property type="project" value="InterPro"/>
</dbReference>
<dbReference type="AlphaFoldDB" id="A0A9Q8Z688"/>
<organism evidence="3 4">
    <name type="scientific">Curvularia clavata</name>
    <dbReference type="NCBI Taxonomy" id="95742"/>
    <lineage>
        <taxon>Eukaryota</taxon>
        <taxon>Fungi</taxon>
        <taxon>Dikarya</taxon>
        <taxon>Ascomycota</taxon>
        <taxon>Pezizomycotina</taxon>
        <taxon>Dothideomycetes</taxon>
        <taxon>Pleosporomycetidae</taxon>
        <taxon>Pleosporales</taxon>
        <taxon>Pleosporineae</taxon>
        <taxon>Pleosporaceae</taxon>
        <taxon>Curvularia</taxon>
    </lineage>
</organism>
<dbReference type="PRINTS" id="PR00381">
    <property type="entry name" value="KINESINLIGHT"/>
</dbReference>
<dbReference type="EMBL" id="CP089276">
    <property type="protein sequence ID" value="USP77112.1"/>
    <property type="molecule type" value="Genomic_DNA"/>
</dbReference>
<sequence>MASATSFGDANAGLQAGIINGPVSAAFQLPPERRETPPPPSIVIPFRRDADFIERGTILDRVEQICAATDGRAALVGLGGVGKSQLAIEYAYRTRERSPETWVFWVYASNAVRFEQSYREIANRVKLTGREDPQTNIFELVYNWLCSTKQQWLLVLDNIDDSRFLLDHGTANPTTVSKPLRDYLQYGDRGSILVTTRNKETALELVEQRNVIMVEPLDKASAVALLRKKLGVQSNQQDNKSDVAELAAALECMPLAIVQAAAYISQRAPRCSVEQYLEEFQRSEHEETSLLDYEAGQIRRDKEAKNSIIVTWQISFEHLRQIRSSATDLLSFMSFCDRQGIPEALIRCEDGGETDASSNISKRSMVRHLKWLRRSRRGESKDQQDHKKHVNDSRTFDDDILALRNFCFISVDGDGENFEMHALVQLATRRWLAANGELERWKQKFISNLSAAFPTGAYENWAACQTLFVHAKSAATLEPEAKSSQIEWATLLYNAAWYAWQKGSVVDCENLAVNSMNVRRKLLGSEHKDTLSSMGMVGLAYILGGRWREAAEIGAEKMVISMRTLGLDHLNTLTAMHNLAFAYWSQGRWDEAENLYKQVLEMRKTKLSADHPDTLNSMDCLASTYRSQGRWKDAEDLEVEVLETSKKKLGVDHPSTLASMSSLASTYLHQGRLYEAEDLYKQALEMDKTKLGAEHPYTLTSMAGLASTYRSQGRWKDAEELEVEVLGTNKIKLGADHPSTLTVMNNLALTYWNQKRWDEAEDLQVQALEMRKMKLGADHPDTLTSMSSLASTYREQGRWDEAEILFMQVIETSKAKLRADHPSTLTSMRNLASTYMEQGRWDEAETLFVQVMETSKTKLGADHPTTLFSMHSLAFTWKAQGRIADAIALMSQCLQQRQRVLKASHPDVQSSLAAIEQWEAE</sequence>
<dbReference type="Gene3D" id="1.25.40.10">
    <property type="entry name" value="Tetratricopeptide repeat domain"/>
    <property type="match status" value="3"/>
</dbReference>
<dbReference type="InterPro" id="IPR027417">
    <property type="entry name" value="P-loop_NTPase"/>
</dbReference>
<dbReference type="InterPro" id="IPR011990">
    <property type="entry name" value="TPR-like_helical_dom_sf"/>
</dbReference>
<feature type="repeat" description="TPR" evidence="1">
    <location>
        <begin position="657"/>
        <end position="690"/>
    </location>
</feature>
<dbReference type="PANTHER" id="PTHR46082:SF11">
    <property type="entry name" value="AAA+ ATPASE DOMAIN-CONTAINING PROTEIN-RELATED"/>
    <property type="match status" value="1"/>
</dbReference>
<evidence type="ECO:0000313" key="4">
    <source>
        <dbReference type="Proteomes" id="UP001056012"/>
    </source>
</evidence>
<dbReference type="PANTHER" id="PTHR46082">
    <property type="entry name" value="ATP/GTP-BINDING PROTEIN-RELATED"/>
    <property type="match status" value="1"/>
</dbReference>
<dbReference type="Gene3D" id="3.40.50.300">
    <property type="entry name" value="P-loop containing nucleotide triphosphate hydrolases"/>
    <property type="match status" value="1"/>
</dbReference>
<dbReference type="SUPFAM" id="SSF48452">
    <property type="entry name" value="TPR-like"/>
    <property type="match status" value="1"/>
</dbReference>
<dbReference type="Pfam" id="PF13424">
    <property type="entry name" value="TPR_12"/>
    <property type="match status" value="4"/>
</dbReference>
<dbReference type="Proteomes" id="UP001056012">
    <property type="component" value="Chromosome 3"/>
</dbReference>
<evidence type="ECO:0000259" key="2">
    <source>
        <dbReference type="Pfam" id="PF00931"/>
    </source>
</evidence>
<dbReference type="Pfam" id="PF00931">
    <property type="entry name" value="NB-ARC"/>
    <property type="match status" value="1"/>
</dbReference>
<dbReference type="OrthoDB" id="20872at2759"/>
<dbReference type="SMART" id="SM00028">
    <property type="entry name" value="TPR"/>
    <property type="match status" value="6"/>
</dbReference>
<dbReference type="SUPFAM" id="SSF52540">
    <property type="entry name" value="P-loop containing nucleoside triphosphate hydrolases"/>
    <property type="match status" value="1"/>
</dbReference>
<dbReference type="InterPro" id="IPR053137">
    <property type="entry name" value="NLR-like"/>
</dbReference>
<proteinExistence type="predicted"/>
<gene>
    <name evidence="3" type="ORF">yc1106_04386</name>
</gene>
<keyword evidence="4" id="KW-1185">Reference proteome</keyword>
<dbReference type="VEuPathDB" id="FungiDB:yc1106_04386"/>
<dbReference type="InterPro" id="IPR002182">
    <property type="entry name" value="NB-ARC"/>
</dbReference>
<evidence type="ECO:0000256" key="1">
    <source>
        <dbReference type="PROSITE-ProRule" id="PRU00339"/>
    </source>
</evidence>
<accession>A0A9Q8Z688</accession>